<dbReference type="RefSeq" id="WP_092613002.1">
    <property type="nucleotide sequence ID" value="NZ_FNHU01000021.1"/>
</dbReference>
<feature type="transmembrane region" description="Helical" evidence="2">
    <location>
        <begin position="43"/>
        <end position="63"/>
    </location>
</feature>
<evidence type="ECO:0000256" key="2">
    <source>
        <dbReference type="SAM" id="Phobius"/>
    </source>
</evidence>
<name>A0A1H0A283_9ACTO</name>
<feature type="compositionally biased region" description="Low complexity" evidence="1">
    <location>
        <begin position="149"/>
        <end position="158"/>
    </location>
</feature>
<gene>
    <name evidence="3" type="ORF">SAMN04487766_12134</name>
</gene>
<evidence type="ECO:0000313" key="4">
    <source>
        <dbReference type="Proteomes" id="UP000199671"/>
    </source>
</evidence>
<organism evidence="3 4">
    <name type="scientific">Actinomyces ruminicola</name>
    <dbReference type="NCBI Taxonomy" id="332524"/>
    <lineage>
        <taxon>Bacteria</taxon>
        <taxon>Bacillati</taxon>
        <taxon>Actinomycetota</taxon>
        <taxon>Actinomycetes</taxon>
        <taxon>Actinomycetales</taxon>
        <taxon>Actinomycetaceae</taxon>
        <taxon>Actinomyces</taxon>
    </lineage>
</organism>
<evidence type="ECO:0000256" key="1">
    <source>
        <dbReference type="SAM" id="MobiDB-lite"/>
    </source>
</evidence>
<dbReference type="Proteomes" id="UP000199671">
    <property type="component" value="Unassembled WGS sequence"/>
</dbReference>
<keyword evidence="2" id="KW-0472">Membrane</keyword>
<keyword evidence="2" id="KW-1133">Transmembrane helix</keyword>
<evidence type="ECO:0000313" key="3">
    <source>
        <dbReference type="EMBL" id="SDN27829.1"/>
    </source>
</evidence>
<feature type="transmembrane region" description="Helical" evidence="2">
    <location>
        <begin position="12"/>
        <end position="37"/>
    </location>
</feature>
<dbReference type="OrthoDB" id="9979917at2"/>
<proteinExistence type="predicted"/>
<sequence length="158" mass="16646">MSAKQRVPHTKYYWALMAAAIVIGIAGIYIILGVLVGLLEFRFGLRALAIALMFFTIGAARTIDEKILAKSPHLVRSKDRQLLADRLGRDPVTGAPFDAAYGQTPGYGAPAAAPTAYGSVAPSQAPAGSGYGQMPEYGQTPSYSQGQEPAQPQAPAQP</sequence>
<reference evidence="3 4" key="1">
    <citation type="submission" date="2016-10" db="EMBL/GenBank/DDBJ databases">
        <authorList>
            <person name="de Groot N.N."/>
        </authorList>
    </citation>
    <scope>NUCLEOTIDE SEQUENCE [LARGE SCALE GENOMIC DNA]</scope>
    <source>
        <strain evidence="3 4">KPR-7B</strain>
    </source>
</reference>
<dbReference type="AlphaFoldDB" id="A0A1H0A283"/>
<dbReference type="EMBL" id="FNHU01000021">
    <property type="protein sequence ID" value="SDN27829.1"/>
    <property type="molecule type" value="Genomic_DNA"/>
</dbReference>
<protein>
    <submittedName>
        <fullName evidence="3">Uncharacterized protein</fullName>
    </submittedName>
</protein>
<feature type="compositionally biased region" description="Polar residues" evidence="1">
    <location>
        <begin position="139"/>
        <end position="148"/>
    </location>
</feature>
<keyword evidence="2" id="KW-0812">Transmembrane</keyword>
<accession>A0A1H0A283</accession>
<feature type="region of interest" description="Disordered" evidence="1">
    <location>
        <begin position="122"/>
        <end position="158"/>
    </location>
</feature>